<evidence type="ECO:0000256" key="2">
    <source>
        <dbReference type="ARBA" id="ARBA00023125"/>
    </source>
</evidence>
<dbReference type="GO" id="GO:0006310">
    <property type="term" value="P:DNA recombination"/>
    <property type="evidence" value="ECO:0007669"/>
    <property type="project" value="UniProtKB-KW"/>
</dbReference>
<keyword evidence="3" id="KW-0233">DNA recombination</keyword>
<evidence type="ECO:0000259" key="4">
    <source>
        <dbReference type="PROSITE" id="PS51898"/>
    </source>
</evidence>
<dbReference type="PANTHER" id="PTHR30349:SF41">
    <property type="entry name" value="INTEGRASE_RECOMBINASE PROTEIN MJ0367-RELATED"/>
    <property type="match status" value="1"/>
</dbReference>
<dbReference type="KEGG" id="bts:Btus_2749"/>
<dbReference type="AlphaFoldDB" id="D5WUE5"/>
<dbReference type="EMBL" id="CP002017">
    <property type="protein sequence ID" value="ADG07397.1"/>
    <property type="molecule type" value="Genomic_DNA"/>
</dbReference>
<dbReference type="GO" id="GO:0003677">
    <property type="term" value="F:DNA binding"/>
    <property type="evidence" value="ECO:0007669"/>
    <property type="project" value="UniProtKB-KW"/>
</dbReference>
<gene>
    <name evidence="5" type="ordered locus">Btus_2749</name>
</gene>
<dbReference type="Gene3D" id="1.10.443.10">
    <property type="entry name" value="Intergrase catalytic core"/>
    <property type="match status" value="1"/>
</dbReference>
<keyword evidence="2" id="KW-0238">DNA-binding</keyword>
<name>D5WUE5_KYRT2</name>
<dbReference type="GO" id="GO:0015074">
    <property type="term" value="P:DNA integration"/>
    <property type="evidence" value="ECO:0007669"/>
    <property type="project" value="InterPro"/>
</dbReference>
<dbReference type="HOGENOM" id="CLU_027562_10_1_9"/>
<keyword evidence="6" id="KW-1185">Reference proteome</keyword>
<dbReference type="PROSITE" id="PS51898">
    <property type="entry name" value="TYR_RECOMBINASE"/>
    <property type="match status" value="1"/>
</dbReference>
<dbReference type="OrthoDB" id="9766545at2"/>
<proteinExistence type="inferred from homology"/>
<evidence type="ECO:0000313" key="6">
    <source>
        <dbReference type="Proteomes" id="UP000002368"/>
    </source>
</evidence>
<dbReference type="Proteomes" id="UP000002368">
    <property type="component" value="Chromosome"/>
</dbReference>
<dbReference type="SUPFAM" id="SSF56349">
    <property type="entry name" value="DNA breaking-rejoining enzymes"/>
    <property type="match status" value="1"/>
</dbReference>
<reference evidence="5 6" key="1">
    <citation type="journal article" date="2011" name="Stand. Genomic Sci.">
        <title>Complete genome sequence of the thermophilic, hydrogen-oxidizing Bacillus tusciae type strain (T2) and reclassification in the new genus, Kyrpidia gen. nov. as Kyrpidia tusciae comb. nov. and emendation of the family Alicyclobacillaceae da Costa and Rainey, 2010.</title>
        <authorList>
            <person name="Klenk H.P."/>
            <person name="Lapidus A."/>
            <person name="Chertkov O."/>
            <person name="Copeland A."/>
            <person name="Del Rio T.G."/>
            <person name="Nolan M."/>
            <person name="Lucas S."/>
            <person name="Chen F."/>
            <person name="Tice H."/>
            <person name="Cheng J.F."/>
            <person name="Han C."/>
            <person name="Bruce D."/>
            <person name="Goodwin L."/>
            <person name="Pitluck S."/>
            <person name="Pati A."/>
            <person name="Ivanova N."/>
            <person name="Mavromatis K."/>
            <person name="Daum C."/>
            <person name="Chen A."/>
            <person name="Palaniappan K."/>
            <person name="Chang Y.J."/>
            <person name="Land M."/>
            <person name="Hauser L."/>
            <person name="Jeffries C.D."/>
            <person name="Detter J.C."/>
            <person name="Rohde M."/>
            <person name="Abt B."/>
            <person name="Pukall R."/>
            <person name="Goker M."/>
            <person name="Bristow J."/>
            <person name="Markowitz V."/>
            <person name="Hugenholtz P."/>
            <person name="Eisen J.A."/>
        </authorList>
    </citation>
    <scope>NUCLEOTIDE SEQUENCE [LARGE SCALE GENOMIC DNA]</scope>
    <source>
        <strain evidence="5 6">DSM 2912</strain>
    </source>
</reference>
<organism evidence="5 6">
    <name type="scientific">Kyrpidia tusciae (strain DSM 2912 / NBRC 15312 / T2)</name>
    <name type="common">Bacillus tusciae</name>
    <dbReference type="NCBI Taxonomy" id="562970"/>
    <lineage>
        <taxon>Bacteria</taxon>
        <taxon>Bacillati</taxon>
        <taxon>Bacillota</taxon>
        <taxon>Bacilli</taxon>
        <taxon>Bacillales</taxon>
        <taxon>Alicyclobacillaceae</taxon>
        <taxon>Kyrpidia</taxon>
    </lineage>
</organism>
<comment type="similarity">
    <text evidence="1">Belongs to the 'phage' integrase family.</text>
</comment>
<sequence length="326" mass="37103">MATNDGFMSVLGPILEALIAEKRSVGYHYDKEVRDFARFDRFCSAVGHQSLSLPRELVEQWTAKQIHETETNRQHRISRMRVLGGYMQRCGYPAWVYPRQTAAQTSLRYAPYIFSRSELAALFRAIDTCPPERHSPYRHVVFPLLFRLLYSSGLRIGEALALRGGDVNLQTGTLHIRVAKLDKERRIPVHPALVQRMERYVKVLGITPTLEAPLFPGPSGQSYCESTIYDAFRRFLWEANISHGGRGRGPRLHDLRHTFAVHCLRKWVLEGVDLTVALPYLSAYMGHTSLKSTQMYLRLTAEVYPTVVAAVERRYASIIPTGGERG</sequence>
<dbReference type="STRING" id="562970.Btus_2749"/>
<dbReference type="InterPro" id="IPR050090">
    <property type="entry name" value="Tyrosine_recombinase_XerCD"/>
</dbReference>
<dbReference type="PANTHER" id="PTHR30349">
    <property type="entry name" value="PHAGE INTEGRASE-RELATED"/>
    <property type="match status" value="1"/>
</dbReference>
<accession>D5WUE5</accession>
<protein>
    <submittedName>
        <fullName evidence="5">Integrase family protein</fullName>
    </submittedName>
</protein>
<evidence type="ECO:0000313" key="5">
    <source>
        <dbReference type="EMBL" id="ADG07397.1"/>
    </source>
</evidence>
<evidence type="ECO:0000256" key="3">
    <source>
        <dbReference type="ARBA" id="ARBA00023172"/>
    </source>
</evidence>
<evidence type="ECO:0000256" key="1">
    <source>
        <dbReference type="ARBA" id="ARBA00008857"/>
    </source>
</evidence>
<dbReference type="InterPro" id="IPR011010">
    <property type="entry name" value="DNA_brk_join_enz"/>
</dbReference>
<dbReference type="InterPro" id="IPR013762">
    <property type="entry name" value="Integrase-like_cat_sf"/>
</dbReference>
<dbReference type="Pfam" id="PF00589">
    <property type="entry name" value="Phage_integrase"/>
    <property type="match status" value="1"/>
</dbReference>
<feature type="domain" description="Tyr recombinase" evidence="4">
    <location>
        <begin position="109"/>
        <end position="309"/>
    </location>
</feature>
<dbReference type="eggNOG" id="COG0582">
    <property type="taxonomic scope" value="Bacteria"/>
</dbReference>
<dbReference type="RefSeq" id="WP_013076679.1">
    <property type="nucleotide sequence ID" value="NC_014098.1"/>
</dbReference>
<dbReference type="InterPro" id="IPR002104">
    <property type="entry name" value="Integrase_catalytic"/>
</dbReference>